<evidence type="ECO:0000313" key="3">
    <source>
        <dbReference type="EMBL" id="TWB26839.1"/>
    </source>
</evidence>
<dbReference type="SUPFAM" id="SSF52096">
    <property type="entry name" value="ClpP/crotonase"/>
    <property type="match status" value="1"/>
</dbReference>
<gene>
    <name evidence="3" type="ORF">FBZ88_1073</name>
</gene>
<proteinExistence type="predicted"/>
<dbReference type="InterPro" id="IPR029045">
    <property type="entry name" value="ClpP/crotonase-like_dom_sf"/>
</dbReference>
<keyword evidence="4" id="KW-1185">Reference proteome</keyword>
<feature type="domain" description="Tail specific protease" evidence="2">
    <location>
        <begin position="260"/>
        <end position="432"/>
    </location>
</feature>
<dbReference type="EMBL" id="VITO01000007">
    <property type="protein sequence ID" value="TWB26839.1"/>
    <property type="molecule type" value="Genomic_DNA"/>
</dbReference>
<organism evidence="3 4">
    <name type="scientific">Nitrospirillum amazonense</name>
    <dbReference type="NCBI Taxonomy" id="28077"/>
    <lineage>
        <taxon>Bacteria</taxon>
        <taxon>Pseudomonadati</taxon>
        <taxon>Pseudomonadota</taxon>
        <taxon>Alphaproteobacteria</taxon>
        <taxon>Rhodospirillales</taxon>
        <taxon>Azospirillaceae</taxon>
        <taxon>Nitrospirillum</taxon>
    </lineage>
</organism>
<evidence type="ECO:0000256" key="1">
    <source>
        <dbReference type="SAM" id="SignalP"/>
    </source>
</evidence>
<dbReference type="InterPro" id="IPR005151">
    <property type="entry name" value="Tail-specific_protease"/>
</dbReference>
<name>A0A560FZ25_9PROT</name>
<reference evidence="3 4" key="1">
    <citation type="submission" date="2019-06" db="EMBL/GenBank/DDBJ databases">
        <title>Genomic Encyclopedia of Type Strains, Phase IV (KMG-V): Genome sequencing to study the core and pangenomes of soil and plant-associated prokaryotes.</title>
        <authorList>
            <person name="Whitman W."/>
        </authorList>
    </citation>
    <scope>NUCLEOTIDE SEQUENCE [LARGE SCALE GENOMIC DNA]</scope>
    <source>
        <strain evidence="3 4">BR 11865</strain>
    </source>
</reference>
<dbReference type="PANTHER" id="PTHR32060">
    <property type="entry name" value="TAIL-SPECIFIC PROTEASE"/>
    <property type="match status" value="1"/>
</dbReference>
<dbReference type="GO" id="GO:0004175">
    <property type="term" value="F:endopeptidase activity"/>
    <property type="evidence" value="ECO:0007669"/>
    <property type="project" value="TreeGrafter"/>
</dbReference>
<dbReference type="GO" id="GO:0007165">
    <property type="term" value="P:signal transduction"/>
    <property type="evidence" value="ECO:0007669"/>
    <property type="project" value="TreeGrafter"/>
</dbReference>
<dbReference type="AlphaFoldDB" id="A0A560FZ25"/>
<feature type="signal peptide" evidence="1">
    <location>
        <begin position="1"/>
        <end position="24"/>
    </location>
</feature>
<dbReference type="GO" id="GO:0006508">
    <property type="term" value="P:proteolysis"/>
    <property type="evidence" value="ECO:0007669"/>
    <property type="project" value="InterPro"/>
</dbReference>
<sequence length="664" mass="71186">MRPSRLLLSLLLAGALAGLSTAQADEPPRYAPLPLTPAQAQADVALLRQALETIHPGLYRYSGPAGIDAAFARLEQIATALATDLTLWRAVAEMLAAIHCDHTKPEASPAIEAWRTAHATHLPFRFTVVEGRMIVVSNDGQPGAPPAGAEITALNGMPVPRILDTLAAAVAYDGATTPSMATKLADDSDLMGDDVDEYWPAYYGFPDRWQVDWKRPGDTGLSRSDLAPLTFPAWRALAGPAAPFRTELHTGLTWRLRPRYAYLRIDTFVNYRNPVDAPALLSAFFKPLKAREVPRLVLDLRNNGGGSDDAVLALGSLLLARPYTWSHPPLLKSIRYGTLPDHMESWGDPRALFEPPTEAFRQTADGWWERKPVADDPDDDGFRRQVPSPIRYAGRLVVLAGPRNASGATRLLAQLKDKSDALIVGEDSGGSAEGPTAGHIFLLTLPNSHLKVRIPNAWNRTDLDRPAGGPGLGVAADLVVTPTVLDLASGTDRALAVALQAEPGPDAMPDAGALGAALAGGWSGTLDYRDYGTDRRVVLPTQMSATGGTSPGTVTTLAFTFDDGPGKTVQARETWSLDTARRAWCLTSGETSRCHRVVEFRAGPGPGDVTLVADGTGEENGEAVASRLILARRGDTLSFSTLTAPPGHPLLMRHAYWLNRVPPT</sequence>
<feature type="chain" id="PRO_5022225985" evidence="1">
    <location>
        <begin position="25"/>
        <end position="664"/>
    </location>
</feature>
<dbReference type="PANTHER" id="PTHR32060:SF30">
    <property type="entry name" value="CARBOXY-TERMINAL PROCESSING PROTEASE CTPA"/>
    <property type="match status" value="1"/>
</dbReference>
<dbReference type="RefSeq" id="WP_145617022.1">
    <property type="nucleotide sequence ID" value="NZ_VITO01000007.1"/>
</dbReference>
<accession>A0A560FZ25</accession>
<dbReference type="GO" id="GO:0030288">
    <property type="term" value="C:outer membrane-bounded periplasmic space"/>
    <property type="evidence" value="ECO:0007669"/>
    <property type="project" value="TreeGrafter"/>
</dbReference>
<evidence type="ECO:0000259" key="2">
    <source>
        <dbReference type="Pfam" id="PF03572"/>
    </source>
</evidence>
<keyword evidence="1" id="KW-0732">Signal</keyword>
<protein>
    <submittedName>
        <fullName evidence="3">Peptidase S41-like protein</fullName>
    </submittedName>
</protein>
<dbReference type="GO" id="GO:0008236">
    <property type="term" value="F:serine-type peptidase activity"/>
    <property type="evidence" value="ECO:0007669"/>
    <property type="project" value="InterPro"/>
</dbReference>
<comment type="caution">
    <text evidence="3">The sequence shown here is derived from an EMBL/GenBank/DDBJ whole genome shotgun (WGS) entry which is preliminary data.</text>
</comment>
<dbReference type="Pfam" id="PF03572">
    <property type="entry name" value="Peptidase_S41"/>
    <property type="match status" value="1"/>
</dbReference>
<dbReference type="Proteomes" id="UP000316545">
    <property type="component" value="Unassembled WGS sequence"/>
</dbReference>
<dbReference type="Gene3D" id="3.90.226.10">
    <property type="entry name" value="2-enoyl-CoA Hydratase, Chain A, domain 1"/>
    <property type="match status" value="1"/>
</dbReference>
<evidence type="ECO:0000313" key="4">
    <source>
        <dbReference type="Proteomes" id="UP000316545"/>
    </source>
</evidence>